<dbReference type="InterPro" id="IPR000305">
    <property type="entry name" value="GIY-YIG_endonuc"/>
</dbReference>
<keyword evidence="4" id="KW-1185">Reference proteome</keyword>
<dbReference type="PANTHER" id="PTHR34477:SF5">
    <property type="entry name" value="BSL5627 PROTEIN"/>
    <property type="match status" value="1"/>
</dbReference>
<gene>
    <name evidence="3" type="ORF">RHAB21_03052</name>
</gene>
<dbReference type="SMART" id="SM00465">
    <property type="entry name" value="GIYc"/>
    <property type="match status" value="1"/>
</dbReference>
<protein>
    <submittedName>
        <fullName evidence="3">Endonuclease</fullName>
    </submittedName>
</protein>
<organism evidence="3 4">
    <name type="scientific">Pseudorhizobium halotolerans</name>
    <dbReference type="NCBI Taxonomy" id="1233081"/>
    <lineage>
        <taxon>Bacteria</taxon>
        <taxon>Pseudomonadati</taxon>
        <taxon>Pseudomonadota</taxon>
        <taxon>Alphaproteobacteria</taxon>
        <taxon>Hyphomicrobiales</taxon>
        <taxon>Rhizobiaceae</taxon>
        <taxon>Rhizobium/Agrobacterium group</taxon>
        <taxon>Pseudorhizobium</taxon>
    </lineage>
</organism>
<accession>A0ABN7JNZ5</accession>
<keyword evidence="3" id="KW-0540">Nuclease</keyword>
<comment type="similarity">
    <text evidence="1">Belongs to the UPF0213 family.</text>
</comment>
<dbReference type="Proteomes" id="UP000601041">
    <property type="component" value="Unassembled WGS sequence"/>
</dbReference>
<dbReference type="CDD" id="cd10448">
    <property type="entry name" value="GIY-YIG_unchar_3"/>
    <property type="match status" value="1"/>
</dbReference>
<evidence type="ECO:0000313" key="4">
    <source>
        <dbReference type="Proteomes" id="UP000601041"/>
    </source>
</evidence>
<evidence type="ECO:0000256" key="1">
    <source>
        <dbReference type="ARBA" id="ARBA00007435"/>
    </source>
</evidence>
<dbReference type="PANTHER" id="PTHR34477">
    <property type="entry name" value="UPF0213 PROTEIN YHBQ"/>
    <property type="match status" value="1"/>
</dbReference>
<keyword evidence="3" id="KW-0255">Endonuclease</keyword>
<dbReference type="InterPro" id="IPR035901">
    <property type="entry name" value="GIY-YIG_endonuc_sf"/>
</dbReference>
<sequence>MGDRAPPPQTSLVAPWPSPSSFVILGLDPRIQTQACRLTNTHPPAHPARMAGYVYIVTNHKHGTLYIGVTSDLARRIYEHREGLTPGFTSKYGLTQLVWYEEHWDIRDAIQREKTMKQWYRKWKIALIEERNPDWRDLYLELW</sequence>
<dbReference type="GO" id="GO:0004519">
    <property type="term" value="F:endonuclease activity"/>
    <property type="evidence" value="ECO:0007669"/>
    <property type="project" value="UniProtKB-KW"/>
</dbReference>
<evidence type="ECO:0000259" key="2">
    <source>
        <dbReference type="PROSITE" id="PS50164"/>
    </source>
</evidence>
<dbReference type="EMBL" id="CABFWE030000005">
    <property type="protein sequence ID" value="CAD7040477.1"/>
    <property type="molecule type" value="Genomic_DNA"/>
</dbReference>
<feature type="domain" description="GIY-YIG" evidence="2">
    <location>
        <begin position="50"/>
        <end position="126"/>
    </location>
</feature>
<dbReference type="Pfam" id="PF01541">
    <property type="entry name" value="GIY-YIG"/>
    <property type="match status" value="1"/>
</dbReference>
<dbReference type="PROSITE" id="PS50164">
    <property type="entry name" value="GIY_YIG"/>
    <property type="match status" value="1"/>
</dbReference>
<keyword evidence="3" id="KW-0378">Hydrolase</keyword>
<reference evidence="3 4" key="1">
    <citation type="submission" date="2020-11" db="EMBL/GenBank/DDBJ databases">
        <authorList>
            <person name="Lassalle F."/>
        </authorList>
    </citation>
    <scope>NUCLEOTIDE SEQUENCE [LARGE SCALE GENOMIC DNA]</scope>
    <source>
        <strain evidence="3 4">AB21</strain>
    </source>
</reference>
<dbReference type="SUPFAM" id="SSF82771">
    <property type="entry name" value="GIY-YIG endonuclease"/>
    <property type="match status" value="1"/>
</dbReference>
<dbReference type="Gene3D" id="3.40.1440.10">
    <property type="entry name" value="GIY-YIG endonuclease"/>
    <property type="match status" value="1"/>
</dbReference>
<proteinExistence type="inferred from homology"/>
<comment type="caution">
    <text evidence="3">The sequence shown here is derived from an EMBL/GenBank/DDBJ whole genome shotgun (WGS) entry which is preliminary data.</text>
</comment>
<dbReference type="InterPro" id="IPR050190">
    <property type="entry name" value="UPF0213_domain"/>
</dbReference>
<evidence type="ECO:0000313" key="3">
    <source>
        <dbReference type="EMBL" id="CAD7040477.1"/>
    </source>
</evidence>
<name>A0ABN7JNZ5_9HYPH</name>